<evidence type="ECO:0000313" key="2">
    <source>
        <dbReference type="EMBL" id="KAG1908718.1"/>
    </source>
</evidence>
<keyword evidence="3" id="KW-1185">Reference proteome</keyword>
<proteinExistence type="predicted"/>
<dbReference type="Pfam" id="PF17667">
    <property type="entry name" value="Pkinase_fungal"/>
    <property type="match status" value="1"/>
</dbReference>
<dbReference type="Proteomes" id="UP001195769">
    <property type="component" value="Unassembled WGS sequence"/>
</dbReference>
<comment type="caution">
    <text evidence="2">The sequence shown here is derived from an EMBL/GenBank/DDBJ whole genome shotgun (WGS) entry which is preliminary data.</text>
</comment>
<evidence type="ECO:0000259" key="1">
    <source>
        <dbReference type="Pfam" id="PF17667"/>
    </source>
</evidence>
<dbReference type="GeneID" id="64660195"/>
<sequence>MFRTLKEFVKALRDIVIIQCTAVEERKVLYRDCSLNNAMIVDLLGGGSKGFLIDWEFAVRINPDLKYAIGGTGTIPFMSCGLLAQLSDAQQAVLGGKKPKYILKMSSNTLALPVSHVIQCFSDDLESLFFIFIWICIKFCGSHGQVHQDMIGNSIPDRWNNMDLESCVAFKGNFFATKKEECCLVDEIHPYFKDLIPLTKEWCTALKDNMENPVSFNTILTLLNTHLDRLPDDEELISTVKTLRKSAAILTDRVEKHAAS</sequence>
<dbReference type="AlphaFoldDB" id="A0AAD4EQF0"/>
<dbReference type="PANTHER" id="PTHR38248">
    <property type="entry name" value="FUNK1 6"/>
    <property type="match status" value="1"/>
</dbReference>
<dbReference type="InterPro" id="IPR040976">
    <property type="entry name" value="Pkinase_fungal"/>
</dbReference>
<evidence type="ECO:0000313" key="3">
    <source>
        <dbReference type="Proteomes" id="UP001195769"/>
    </source>
</evidence>
<dbReference type="EMBL" id="JABBWK010000001">
    <property type="protein sequence ID" value="KAG1908718.1"/>
    <property type="molecule type" value="Genomic_DNA"/>
</dbReference>
<feature type="domain" description="Fungal-type protein kinase" evidence="1">
    <location>
        <begin position="2"/>
        <end position="136"/>
    </location>
</feature>
<accession>A0AAD4EQF0</accession>
<dbReference type="RefSeq" id="XP_041234293.1">
    <property type="nucleotide sequence ID" value="XM_041365897.1"/>
</dbReference>
<gene>
    <name evidence="2" type="ORF">F5891DRAFT_1180257</name>
</gene>
<protein>
    <recommendedName>
        <fullName evidence="1">Fungal-type protein kinase domain-containing protein</fullName>
    </recommendedName>
</protein>
<organism evidence="2 3">
    <name type="scientific">Suillus fuscotomentosus</name>
    <dbReference type="NCBI Taxonomy" id="1912939"/>
    <lineage>
        <taxon>Eukaryota</taxon>
        <taxon>Fungi</taxon>
        <taxon>Dikarya</taxon>
        <taxon>Basidiomycota</taxon>
        <taxon>Agaricomycotina</taxon>
        <taxon>Agaricomycetes</taxon>
        <taxon>Agaricomycetidae</taxon>
        <taxon>Boletales</taxon>
        <taxon>Suillineae</taxon>
        <taxon>Suillaceae</taxon>
        <taxon>Suillus</taxon>
    </lineage>
</organism>
<dbReference type="PANTHER" id="PTHR38248:SF2">
    <property type="entry name" value="FUNK1 11"/>
    <property type="match status" value="1"/>
</dbReference>
<name>A0AAD4EQF0_9AGAM</name>
<reference evidence="2" key="1">
    <citation type="journal article" date="2020" name="New Phytol.">
        <title>Comparative genomics reveals dynamic genome evolution in host specialist ectomycorrhizal fungi.</title>
        <authorList>
            <person name="Lofgren L.A."/>
            <person name="Nguyen N.H."/>
            <person name="Vilgalys R."/>
            <person name="Ruytinx J."/>
            <person name="Liao H.L."/>
            <person name="Branco S."/>
            <person name="Kuo A."/>
            <person name="LaButti K."/>
            <person name="Lipzen A."/>
            <person name="Andreopoulos W."/>
            <person name="Pangilinan J."/>
            <person name="Riley R."/>
            <person name="Hundley H."/>
            <person name="Na H."/>
            <person name="Barry K."/>
            <person name="Grigoriev I.V."/>
            <person name="Stajich J.E."/>
            <person name="Kennedy P.G."/>
        </authorList>
    </citation>
    <scope>NUCLEOTIDE SEQUENCE</scope>
    <source>
        <strain evidence="2">FC203</strain>
    </source>
</reference>